<protein>
    <submittedName>
        <fullName evidence="1">Uncharacterized protein</fullName>
    </submittedName>
</protein>
<accession>A0ABT3ZNH0</accession>
<proteinExistence type="predicted"/>
<name>A0ABT3ZNH0_9BURK</name>
<sequence length="90" mass="9637">MIKNFIHTVNGQNLDFCATLGDGPEGRRAIISTVQSPETLVIMEAEGALSALKVRLESPEAMLDDAIDKAKEGGLIDRAIETGTIQNGRL</sequence>
<dbReference type="RefSeq" id="WP_267847875.1">
    <property type="nucleotide sequence ID" value="NZ_JAPMXC010000002.1"/>
</dbReference>
<dbReference type="Proteomes" id="UP001082899">
    <property type="component" value="Unassembled WGS sequence"/>
</dbReference>
<dbReference type="EMBL" id="JAPMXC010000002">
    <property type="protein sequence ID" value="MCY0388002.1"/>
    <property type="molecule type" value="Genomic_DNA"/>
</dbReference>
<comment type="caution">
    <text evidence="1">The sequence shown here is derived from an EMBL/GenBank/DDBJ whole genome shotgun (WGS) entry which is preliminary data.</text>
</comment>
<organism evidence="1 2">
    <name type="scientific">Robbsia betulipollinis</name>
    <dbReference type="NCBI Taxonomy" id="2981849"/>
    <lineage>
        <taxon>Bacteria</taxon>
        <taxon>Pseudomonadati</taxon>
        <taxon>Pseudomonadota</taxon>
        <taxon>Betaproteobacteria</taxon>
        <taxon>Burkholderiales</taxon>
        <taxon>Burkholderiaceae</taxon>
        <taxon>Robbsia</taxon>
    </lineage>
</organism>
<gene>
    <name evidence="1" type="ORF">OVY01_12290</name>
</gene>
<reference evidence="1" key="1">
    <citation type="submission" date="2022-11" db="EMBL/GenBank/DDBJ databases">
        <title>Robbsia betulipollinis sp. nov., isolated from pollen of birch (Betula pendula).</title>
        <authorList>
            <person name="Shi H."/>
            <person name="Ambika Manirajan B."/>
            <person name="Ratering S."/>
            <person name="Geissler-Plaum R."/>
            <person name="Schnell S."/>
        </authorList>
    </citation>
    <scope>NUCLEOTIDE SEQUENCE</scope>
    <source>
        <strain evidence="1">Bb-Pol-6</strain>
    </source>
</reference>
<evidence type="ECO:0000313" key="2">
    <source>
        <dbReference type="Proteomes" id="UP001082899"/>
    </source>
</evidence>
<evidence type="ECO:0000313" key="1">
    <source>
        <dbReference type="EMBL" id="MCY0388002.1"/>
    </source>
</evidence>
<keyword evidence="2" id="KW-1185">Reference proteome</keyword>